<feature type="region of interest" description="Disordered" evidence="1">
    <location>
        <begin position="223"/>
        <end position="287"/>
    </location>
</feature>
<keyword evidence="4" id="KW-1185">Reference proteome</keyword>
<dbReference type="Proteomes" id="UP000006310">
    <property type="component" value="Chromosome 7"/>
</dbReference>
<dbReference type="OrthoDB" id="4069911at2759"/>
<feature type="region of interest" description="Disordered" evidence="1">
    <location>
        <begin position="358"/>
        <end position="413"/>
    </location>
</feature>
<dbReference type="eggNOG" id="KOG0017">
    <property type="taxonomic scope" value="Eukaryota"/>
</dbReference>
<proteinExistence type="predicted"/>
<reference evidence="4" key="2">
    <citation type="submission" date="2012-08" db="EMBL/GenBank/DDBJ databases">
        <title>Genome sequence of Kazachstania naganishii.</title>
        <authorList>
            <person name="Gordon J.L."/>
            <person name="Armisen D."/>
            <person name="Proux-Wera E."/>
            <person name="OhEigeartaigh S.S."/>
            <person name="Byrne K.P."/>
            <person name="Wolfe K.H."/>
        </authorList>
    </citation>
    <scope>NUCLEOTIDE SEQUENCE [LARGE SCALE GENOMIC DNA]</scope>
    <source>
        <strain evidence="4">ATCC MYA-139 / BCRC 22969 / CBS 8797 / CCRC 22969 / KCTC 17520 / NBRC 10181 / NCYC 3082</strain>
    </source>
</reference>
<dbReference type="InterPro" id="IPR043502">
    <property type="entry name" value="DNA/RNA_pol_sf"/>
</dbReference>
<dbReference type="PANTHER" id="PTHR11439">
    <property type="entry name" value="GAG-POL-RELATED RETROTRANSPOSON"/>
    <property type="match status" value="1"/>
</dbReference>
<dbReference type="CDD" id="cd09272">
    <property type="entry name" value="RNase_HI_RT_Ty1"/>
    <property type="match status" value="1"/>
</dbReference>
<sequence length="1008" mass="109644">MSSVSNSPSSSVHRTDPDYVPDSATSSTSCITTKGVPTGDGPFSQQMLPTSREKTVHIIEQTLPETPLGSPVVSSPSTSAFVTPAIPSAPPLLTQENARAMIRDAVREEQALIAPPAPVPVTGIQHGVPSTPIGPLPVSPVYSGALNSVVHSSPFVQMPGSSPYVPPIPPNFPLLESAIPQSVPTQPLIGGPQGLVVAPFHNYGTHFYPPSLAHVPQAYTTPVGVSPSPPVHSSQSMNNSHASAASSSDATNAEHSSAGLHAESLPSSSPPGSAPLNGSQSPCLSELTYSSPSLNRFPLSETPTPSALPSVTSASSSSAVQSFPSVASKASTGPLTSSSAHSDVELVGKRVYNDVSPLHGVYPTQSNTARLQRRVQVSPSFKRTHVTPLDHDPSSATSPSELPNVTQREEPAETEFADASDFLFENGDSDSTGFMSLKGAKYSAPDESNMFAVGDSTIPAYSIDGTVVPYGDTTDHYCYMLTGGNAATRENPLTTALSAQARLNEFPRTYKEAMGSTDHELWSAACKREMDSLVRTKPFEEIRLPPGRKAIPARWVLSIKDSGLYKARVVVQGFRQTEGLDYDETFAPVIRYESVRLFLAIFACQGVKVHQMDVVTAFLNSPIDKELFVKPPVSYKSTGDSVWKLRSALYGLKQSPLLWNEHIKGKLLTQGFTQHPSEFGLYFRRRAGKLCLIALYVDDLLISSQSDAEIAAIKRFLLSTYEMKDLGEVNKFLGMSVAQTKGKITLSLCDYITKKVTELGLTNFHPTHTPLQKHVDYYGESPCSMTAYQSLIGTLLFVANSGRPDVAHSVSFLSRFLKDSREVHYNAAKRIMAYLHTTKNQEITYHNNGKPYLEIFTDASYADCSNGQSTYGYMAKYGGGPVSWCSKRIPCVVVSTTEAFVAANESVKEILWLDEILGILGIPKERHILYVNNAPTIKMLKHPVFHSRTKHIRVRYHFIRQNLSEKLLKTEYANTRNQIADICTKMLEGPEFQYLKTLIFGRDSNSET</sequence>
<evidence type="ECO:0000313" key="4">
    <source>
        <dbReference type="Proteomes" id="UP000006310"/>
    </source>
</evidence>
<dbReference type="EMBL" id="HE978320">
    <property type="protein sequence ID" value="CCK71152.1"/>
    <property type="molecule type" value="Genomic_DNA"/>
</dbReference>
<dbReference type="STRING" id="1071383.J7S0T6"/>
<evidence type="ECO:0000313" key="3">
    <source>
        <dbReference type="EMBL" id="CCK71152.1"/>
    </source>
</evidence>
<name>J7S0T6_HUIN7</name>
<accession>J7S0T6</accession>
<dbReference type="InterPro" id="IPR013103">
    <property type="entry name" value="RVT_2"/>
</dbReference>
<dbReference type="SUPFAM" id="SSF56672">
    <property type="entry name" value="DNA/RNA polymerases"/>
    <property type="match status" value="1"/>
</dbReference>
<protein>
    <recommendedName>
        <fullName evidence="2">Reverse transcriptase Ty1/copia-type domain-containing protein</fullName>
    </recommendedName>
</protein>
<organism evidence="3 4">
    <name type="scientific">Huiozyma naganishii (strain ATCC MYA-139 / BCRC 22969 / CBS 8797 / KCTC 17520 / NBRC 10181 / NCYC 3082 / Yp74L-3)</name>
    <name type="common">Yeast</name>
    <name type="synonym">Kazachstania naganishii</name>
    <dbReference type="NCBI Taxonomy" id="1071383"/>
    <lineage>
        <taxon>Eukaryota</taxon>
        <taxon>Fungi</taxon>
        <taxon>Dikarya</taxon>
        <taxon>Ascomycota</taxon>
        <taxon>Saccharomycotina</taxon>
        <taxon>Saccharomycetes</taxon>
        <taxon>Saccharomycetales</taxon>
        <taxon>Saccharomycetaceae</taxon>
        <taxon>Huiozyma</taxon>
    </lineage>
</organism>
<reference evidence="3 4" key="1">
    <citation type="journal article" date="2011" name="Proc. Natl. Acad. Sci. U.S.A.">
        <title>Evolutionary erosion of yeast sex chromosomes by mating-type switching accidents.</title>
        <authorList>
            <person name="Gordon J.L."/>
            <person name="Armisen D."/>
            <person name="Proux-Wera E."/>
            <person name="Oheigeartaigh S.S."/>
            <person name="Byrne K.P."/>
            <person name="Wolfe K.H."/>
        </authorList>
    </citation>
    <scope>NUCLEOTIDE SEQUENCE [LARGE SCALE GENOMIC DNA]</scope>
    <source>
        <strain evidence="4">ATCC MYA-139 / BCRC 22969 / CBS 8797 / CCRC 22969 / KCTC 17520 / NBRC 10181 / NCYC 3082</strain>
    </source>
</reference>
<feature type="compositionally biased region" description="Polar residues" evidence="1">
    <location>
        <begin position="23"/>
        <end position="32"/>
    </location>
</feature>
<feature type="compositionally biased region" description="Low complexity" evidence="1">
    <location>
        <begin position="223"/>
        <end position="253"/>
    </location>
</feature>
<evidence type="ECO:0000259" key="2">
    <source>
        <dbReference type="Pfam" id="PF07727"/>
    </source>
</evidence>
<feature type="compositionally biased region" description="Polar residues" evidence="1">
    <location>
        <begin position="394"/>
        <end position="406"/>
    </location>
</feature>
<gene>
    <name evidence="3" type="primary">KNAG0G00960</name>
    <name evidence="3" type="ordered locus">KNAG_0G00960</name>
</gene>
<dbReference type="HOGENOM" id="CLU_298273_0_0_1"/>
<feature type="compositionally biased region" description="Polar residues" evidence="1">
    <location>
        <begin position="363"/>
        <end position="381"/>
    </location>
</feature>
<dbReference type="GeneID" id="34526876"/>
<feature type="region of interest" description="Disordered" evidence="1">
    <location>
        <begin position="1"/>
        <end position="47"/>
    </location>
</feature>
<feature type="domain" description="Reverse transcriptase Ty1/copia-type" evidence="2">
    <location>
        <begin position="539"/>
        <end position="772"/>
    </location>
</feature>
<dbReference type="KEGG" id="kng:KNAG_0G00960"/>
<dbReference type="Pfam" id="PF07727">
    <property type="entry name" value="RVT_2"/>
    <property type="match status" value="1"/>
</dbReference>
<evidence type="ECO:0000256" key="1">
    <source>
        <dbReference type="SAM" id="MobiDB-lite"/>
    </source>
</evidence>
<feature type="compositionally biased region" description="Low complexity" evidence="1">
    <location>
        <begin position="1"/>
        <end position="12"/>
    </location>
</feature>
<dbReference type="RefSeq" id="XP_022465398.1">
    <property type="nucleotide sequence ID" value="XM_022608954.1"/>
</dbReference>
<dbReference type="AlphaFoldDB" id="J7S0T6"/>